<feature type="region of interest" description="Disordered" evidence="1">
    <location>
        <begin position="1"/>
        <end position="53"/>
    </location>
</feature>
<evidence type="ECO:0000313" key="3">
    <source>
        <dbReference type="Proteomes" id="UP001552299"/>
    </source>
</evidence>
<feature type="compositionally biased region" description="Polar residues" evidence="1">
    <location>
        <begin position="280"/>
        <end position="319"/>
    </location>
</feature>
<comment type="caution">
    <text evidence="2">The sequence shown here is derived from an EMBL/GenBank/DDBJ whole genome shotgun (WGS) entry which is preliminary data.</text>
</comment>
<feature type="compositionally biased region" description="Basic and acidic residues" evidence="1">
    <location>
        <begin position="482"/>
        <end position="492"/>
    </location>
</feature>
<feature type="region of interest" description="Disordered" evidence="1">
    <location>
        <begin position="441"/>
        <end position="497"/>
    </location>
</feature>
<feature type="compositionally biased region" description="Acidic residues" evidence="1">
    <location>
        <begin position="470"/>
        <end position="481"/>
    </location>
</feature>
<feature type="compositionally biased region" description="Acidic residues" evidence="1">
    <location>
        <begin position="376"/>
        <end position="385"/>
    </location>
</feature>
<name>A0ABD0UW31_DENTH</name>
<accession>A0ABD0UW31</accession>
<feature type="compositionally biased region" description="Basic and acidic residues" evidence="1">
    <location>
        <begin position="155"/>
        <end position="170"/>
    </location>
</feature>
<evidence type="ECO:0000256" key="1">
    <source>
        <dbReference type="SAM" id="MobiDB-lite"/>
    </source>
</evidence>
<dbReference type="AlphaFoldDB" id="A0ABD0UW31"/>
<keyword evidence="3" id="KW-1185">Reference proteome</keyword>
<protein>
    <submittedName>
        <fullName evidence="2">Uncharacterized protein</fullName>
    </submittedName>
</protein>
<sequence length="727" mass="80273">MESFDEGDDLALTVAERPSSPLPKPKLKRLKRATSPSLLRPLANPGVADDPTQISAVASDPSEIRTGASCAMEKEGLGEETAQELDPLFAYRTGEGILGDPYVQEVDVSEVRCGKGEEEGAVEESVKGHNVKRRLRLEDESGDPNTRRKKKGKSRKLEGPDEKPKESVRERKRLDKARKAELEHLHAESQRLLRETRDASFKPAQLIQKPISSVLEKIRLRKLEMLKSCNILSSLPSVVDPYCAAGIDGNSDPLKGQSDIKETEVNACVTIDVGSEGTHQNLINDTQVDKSGSQLSTGGDKLFNSQEASPPSYPTTSSLKIDDGGKDDGVASSSDNDISSSEEDSDKENIGPRAYSVVNKDLSPKDGVAKAFLDVEAEEEDDSDCDLLRFQENEEESDTDEHEELDDLIATGYEEAPMDQEKRNELHQKWLEQQDAAETDNVIQRLKSGRQGLGKPAALIHGDHDNHDESDNDDDEDNVSDDEAKYKNHPIDTSRQSLKKAKQMISHMFTDANDVYIPSDDEETEKNLIRQHIKHSEEPSFISPVEDETSREFFSLIKKLNIAPTTKKRGKASAPALFDSVVLSGSSNSCSKSSFLNRASNSLPSSHKQGSISVRTFIFGRDDSNSRSNISTSEINSEMAEMESMSAKNAMKDKLGSKLKSSVIKRTVQSNSETGSSLFNILRRSSIQFDKKLESKNSVSSHVITESQAAYKFSAFLRRNSKMDSRT</sequence>
<feature type="region of interest" description="Disordered" evidence="1">
    <location>
        <begin position="376"/>
        <end position="405"/>
    </location>
</feature>
<dbReference type="EMBL" id="JANQDX010000011">
    <property type="protein sequence ID" value="KAL0916859.1"/>
    <property type="molecule type" value="Genomic_DNA"/>
</dbReference>
<dbReference type="PANTHER" id="PTHR36005">
    <property type="entry name" value="DNA LIGASE-LIKE PROTEIN"/>
    <property type="match status" value="1"/>
</dbReference>
<dbReference type="Proteomes" id="UP001552299">
    <property type="component" value="Unassembled WGS sequence"/>
</dbReference>
<gene>
    <name evidence="2" type="ORF">M5K25_014405</name>
</gene>
<feature type="region of interest" description="Disordered" evidence="1">
    <location>
        <begin position="280"/>
        <end position="362"/>
    </location>
</feature>
<dbReference type="PANTHER" id="PTHR36005:SF1">
    <property type="entry name" value="DNA LIGASE-LIKE PROTEIN"/>
    <property type="match status" value="1"/>
</dbReference>
<proteinExistence type="predicted"/>
<evidence type="ECO:0000313" key="2">
    <source>
        <dbReference type="EMBL" id="KAL0916859.1"/>
    </source>
</evidence>
<feature type="region of interest" description="Disordered" evidence="1">
    <location>
        <begin position="113"/>
        <end position="170"/>
    </location>
</feature>
<feature type="compositionally biased region" description="Acidic residues" evidence="1">
    <location>
        <begin position="393"/>
        <end position="405"/>
    </location>
</feature>
<organism evidence="2 3">
    <name type="scientific">Dendrobium thyrsiflorum</name>
    <name type="common">Pinecone-like raceme dendrobium</name>
    <name type="synonym">Orchid</name>
    <dbReference type="NCBI Taxonomy" id="117978"/>
    <lineage>
        <taxon>Eukaryota</taxon>
        <taxon>Viridiplantae</taxon>
        <taxon>Streptophyta</taxon>
        <taxon>Embryophyta</taxon>
        <taxon>Tracheophyta</taxon>
        <taxon>Spermatophyta</taxon>
        <taxon>Magnoliopsida</taxon>
        <taxon>Liliopsida</taxon>
        <taxon>Asparagales</taxon>
        <taxon>Orchidaceae</taxon>
        <taxon>Epidendroideae</taxon>
        <taxon>Malaxideae</taxon>
        <taxon>Dendrobiinae</taxon>
        <taxon>Dendrobium</taxon>
    </lineage>
</organism>
<reference evidence="2 3" key="1">
    <citation type="journal article" date="2024" name="Plant Biotechnol. J.">
        <title>Dendrobium thyrsiflorum genome and its molecular insights into genes involved in important horticultural traits.</title>
        <authorList>
            <person name="Chen B."/>
            <person name="Wang J.Y."/>
            <person name="Zheng P.J."/>
            <person name="Li K.L."/>
            <person name="Liang Y.M."/>
            <person name="Chen X.F."/>
            <person name="Zhang C."/>
            <person name="Zhao X."/>
            <person name="He X."/>
            <person name="Zhang G.Q."/>
            <person name="Liu Z.J."/>
            <person name="Xu Q."/>
        </authorList>
    </citation>
    <scope>NUCLEOTIDE SEQUENCE [LARGE SCALE GENOMIC DNA]</scope>
    <source>
        <strain evidence="2">GZMU011</strain>
    </source>
</reference>
<feature type="compositionally biased region" description="Basic and acidic residues" evidence="1">
    <location>
        <begin position="320"/>
        <end position="329"/>
    </location>
</feature>